<name>A0A1H0J3G6_9BACI</name>
<dbReference type="EMBL" id="FNIL01000012">
    <property type="protein sequence ID" value="SDO38328.1"/>
    <property type="molecule type" value="Genomic_DNA"/>
</dbReference>
<keyword evidence="3" id="KW-0378">Hydrolase</keyword>
<evidence type="ECO:0000259" key="2">
    <source>
        <dbReference type="PROSITE" id="PS50263"/>
    </source>
</evidence>
<dbReference type="PANTHER" id="PTHR23088">
    <property type="entry name" value="NITRILASE-RELATED"/>
    <property type="match status" value="1"/>
</dbReference>
<dbReference type="Pfam" id="PF00795">
    <property type="entry name" value="CN_hydrolase"/>
    <property type="match status" value="1"/>
</dbReference>
<accession>A0A1H0J3G6</accession>
<dbReference type="RefSeq" id="WP_090843784.1">
    <property type="nucleotide sequence ID" value="NZ_FNIL01000012.1"/>
</dbReference>
<dbReference type="CDD" id="cd07583">
    <property type="entry name" value="nitrilase_5"/>
    <property type="match status" value="1"/>
</dbReference>
<dbReference type="InterPro" id="IPR036526">
    <property type="entry name" value="C-N_Hydrolase_sf"/>
</dbReference>
<protein>
    <submittedName>
        <fullName evidence="3">Carbon-nitrogen hydrolase</fullName>
    </submittedName>
</protein>
<reference evidence="4" key="1">
    <citation type="submission" date="2016-10" db="EMBL/GenBank/DDBJ databases">
        <authorList>
            <person name="Varghese N."/>
            <person name="Submissions S."/>
        </authorList>
    </citation>
    <scope>NUCLEOTIDE SEQUENCE [LARGE SCALE GENOMIC DNA]</scope>
    <source>
        <strain evidence="4">CGMCC 1.10369</strain>
    </source>
</reference>
<dbReference type="OrthoDB" id="9811121at2"/>
<dbReference type="PROSITE" id="PS50263">
    <property type="entry name" value="CN_HYDROLASE"/>
    <property type="match status" value="1"/>
</dbReference>
<dbReference type="AlphaFoldDB" id="A0A1H0J3G6"/>
<keyword evidence="4" id="KW-1185">Reference proteome</keyword>
<dbReference type="Proteomes" id="UP000198778">
    <property type="component" value="Unassembled WGS sequence"/>
</dbReference>
<evidence type="ECO:0000313" key="4">
    <source>
        <dbReference type="Proteomes" id="UP000198778"/>
    </source>
</evidence>
<dbReference type="STRING" id="745820.SAMN04488053_11258"/>
<dbReference type="Gene3D" id="3.60.110.10">
    <property type="entry name" value="Carbon-nitrogen hydrolase"/>
    <property type="match status" value="1"/>
</dbReference>
<evidence type="ECO:0000313" key="3">
    <source>
        <dbReference type="EMBL" id="SDO38328.1"/>
    </source>
</evidence>
<sequence length="265" mass="30366">MLLKTALVQMNIAYGDPEKNYKTVESKIAEAAAQYADVVVLPELWTTGYDFDYMEENPDAEATQAMTFLSELARRHRVNLVAGSVAKKTEDGLYNTMLVFNRHGGFVKEYSKAHLFRLMEEEKHLSQGDAGGMFKLEHGYAAGFICYDIRFPEWMRTHMLHPAHQPDVLYVVAEWPKPRIEQWRALLIARAIENQSYVVACNRTGADPNNTFGGHSIVISPLGTVLAELEEEDTILYAEFETEEVHEVRENIPIFQDRRTDMYRL</sequence>
<proteinExistence type="inferred from homology"/>
<dbReference type="GO" id="GO:0016787">
    <property type="term" value="F:hydrolase activity"/>
    <property type="evidence" value="ECO:0007669"/>
    <property type="project" value="UniProtKB-KW"/>
</dbReference>
<organism evidence="3 4">
    <name type="scientific">Alkalicoccus daliensis</name>
    <dbReference type="NCBI Taxonomy" id="745820"/>
    <lineage>
        <taxon>Bacteria</taxon>
        <taxon>Bacillati</taxon>
        <taxon>Bacillota</taxon>
        <taxon>Bacilli</taxon>
        <taxon>Bacillales</taxon>
        <taxon>Bacillaceae</taxon>
        <taxon>Alkalicoccus</taxon>
    </lineage>
</organism>
<dbReference type="InterPro" id="IPR003010">
    <property type="entry name" value="C-N_Hydrolase"/>
</dbReference>
<evidence type="ECO:0000256" key="1">
    <source>
        <dbReference type="ARBA" id="ARBA00010613"/>
    </source>
</evidence>
<dbReference type="PANTHER" id="PTHR23088:SF27">
    <property type="entry name" value="DEAMINATED GLUTATHIONE AMIDASE"/>
    <property type="match status" value="1"/>
</dbReference>
<dbReference type="SUPFAM" id="SSF56317">
    <property type="entry name" value="Carbon-nitrogen hydrolase"/>
    <property type="match status" value="1"/>
</dbReference>
<feature type="domain" description="CN hydrolase" evidence="2">
    <location>
        <begin position="3"/>
        <end position="242"/>
    </location>
</feature>
<gene>
    <name evidence="3" type="ORF">SAMN04488053_11258</name>
</gene>
<comment type="similarity">
    <text evidence="1">Belongs to the carbon-nitrogen hydrolase superfamily. NIT1/NIT2 family.</text>
</comment>